<keyword evidence="2" id="KW-1133">Transmembrane helix</keyword>
<gene>
    <name evidence="3" type="ORF">GCM10020366_23270</name>
</gene>
<reference evidence="4" key="1">
    <citation type="journal article" date="2019" name="Int. J. Syst. Evol. Microbiol.">
        <title>The Global Catalogue of Microorganisms (GCM) 10K type strain sequencing project: providing services to taxonomists for standard genome sequencing and annotation.</title>
        <authorList>
            <consortium name="The Broad Institute Genomics Platform"/>
            <consortium name="The Broad Institute Genome Sequencing Center for Infectious Disease"/>
            <person name="Wu L."/>
            <person name="Ma J."/>
        </authorList>
    </citation>
    <scope>NUCLEOTIDE SEQUENCE [LARGE SCALE GENOMIC DNA]</scope>
    <source>
        <strain evidence="4">JCM 9687</strain>
    </source>
</reference>
<feature type="compositionally biased region" description="Pro residues" evidence="1">
    <location>
        <begin position="275"/>
        <end position="287"/>
    </location>
</feature>
<feature type="region of interest" description="Disordered" evidence="1">
    <location>
        <begin position="258"/>
        <end position="317"/>
    </location>
</feature>
<keyword evidence="2" id="KW-0472">Membrane</keyword>
<feature type="compositionally biased region" description="Polar residues" evidence="1">
    <location>
        <begin position="303"/>
        <end position="317"/>
    </location>
</feature>
<feature type="transmembrane region" description="Helical" evidence="2">
    <location>
        <begin position="228"/>
        <end position="247"/>
    </location>
</feature>
<evidence type="ECO:0000256" key="1">
    <source>
        <dbReference type="SAM" id="MobiDB-lite"/>
    </source>
</evidence>
<dbReference type="EMBL" id="BAAAYK010000038">
    <property type="protein sequence ID" value="GAA3357001.1"/>
    <property type="molecule type" value="Genomic_DNA"/>
</dbReference>
<keyword evidence="4" id="KW-1185">Reference proteome</keyword>
<comment type="caution">
    <text evidence="3">The sequence shown here is derived from an EMBL/GenBank/DDBJ whole genome shotgun (WGS) entry which is preliminary data.</text>
</comment>
<proteinExistence type="predicted"/>
<sequence length="429" mass="46164">MVAPGGEATATLTVHNGTDIVEAYEFEVVGRCSPWTVVEPARLSLYPGTRGSVTLVLRPPRSPEVPAGEVPLAVRVTPVERPELVAVPETTVHVEPFQQLRAWLAPQRRRAWRTGRFHVVLHNQGNTPIDVPLEPGDAAEELRFRLEESRPRVEPDEQVEVRLRARAAKLIWFGAPARTPFVVTASPVAVHDAVTAPAGAGAFPATGFEAYPEQLDGELHQLPILPKWLLALLALLLALLIAWFALLKPTLESAAKEAAEERAQEMARNGELAPAPQPQPEPPPPAEEPGGDQQDRPPGTVPPGSNTVPGGGQFSTTIRVATNGGEAGAQPYIVPEGKVFYITDLVLANSQGDEGVLTIWFGGRMVTTIALETFRNQDYHWVTPIEVPAGGRVVGEVNCALPGTPPSGQRAPRCVEVLNVSGVLRDLPR</sequence>
<protein>
    <recommendedName>
        <fullName evidence="5">Hydrolytic protein</fullName>
    </recommendedName>
</protein>
<evidence type="ECO:0000256" key="2">
    <source>
        <dbReference type="SAM" id="Phobius"/>
    </source>
</evidence>
<organism evidence="3 4">
    <name type="scientific">Saccharopolyspora gregorii</name>
    <dbReference type="NCBI Taxonomy" id="33914"/>
    <lineage>
        <taxon>Bacteria</taxon>
        <taxon>Bacillati</taxon>
        <taxon>Actinomycetota</taxon>
        <taxon>Actinomycetes</taxon>
        <taxon>Pseudonocardiales</taxon>
        <taxon>Pseudonocardiaceae</taxon>
        <taxon>Saccharopolyspora</taxon>
    </lineage>
</organism>
<evidence type="ECO:0000313" key="3">
    <source>
        <dbReference type="EMBL" id="GAA3357001.1"/>
    </source>
</evidence>
<evidence type="ECO:0000313" key="4">
    <source>
        <dbReference type="Proteomes" id="UP001500483"/>
    </source>
</evidence>
<name>A0ABP6RQJ3_9PSEU</name>
<keyword evidence="2" id="KW-0812">Transmembrane</keyword>
<accession>A0ABP6RQJ3</accession>
<evidence type="ECO:0008006" key="5">
    <source>
        <dbReference type="Google" id="ProtNLM"/>
    </source>
</evidence>
<dbReference type="Proteomes" id="UP001500483">
    <property type="component" value="Unassembled WGS sequence"/>
</dbReference>